<dbReference type="EMBL" id="CAJOBB010010978">
    <property type="protein sequence ID" value="CAF4253970.1"/>
    <property type="molecule type" value="Genomic_DNA"/>
</dbReference>
<accession>A0A820F057</accession>
<evidence type="ECO:0000313" key="2">
    <source>
        <dbReference type="Proteomes" id="UP000663868"/>
    </source>
</evidence>
<dbReference type="Proteomes" id="UP000663868">
    <property type="component" value="Unassembled WGS sequence"/>
</dbReference>
<comment type="caution">
    <text evidence="1">The sequence shown here is derived from an EMBL/GenBank/DDBJ whole genome shotgun (WGS) entry which is preliminary data.</text>
</comment>
<dbReference type="InterPro" id="IPR013283">
    <property type="entry name" value="RLI1"/>
</dbReference>
<sequence length="120" mass="13570">SGGELQRVALCLCLGKPADVYLIDEPSAYLDSEQRLHATRVIKRFILHSKKTGFVVEHDFIMATYLADRVIVFDGQPSVDAHASETQALVPGMNSFLKQLEITFRRDPENARPRIKKRIC</sequence>
<dbReference type="PANTHER" id="PTHR19248">
    <property type="entry name" value="ATP-BINDING TRANSPORT PROTEIN-RELATED"/>
    <property type="match status" value="1"/>
</dbReference>
<name>A0A820F057_9BILA</name>
<gene>
    <name evidence="1" type="ORF">KXQ929_LOCUS42965</name>
</gene>
<feature type="non-terminal residue" evidence="1">
    <location>
        <position position="1"/>
    </location>
</feature>
<protein>
    <submittedName>
        <fullName evidence="1">Uncharacterized protein</fullName>
    </submittedName>
</protein>
<dbReference type="AlphaFoldDB" id="A0A820F057"/>
<proteinExistence type="predicted"/>
<dbReference type="InterPro" id="IPR027417">
    <property type="entry name" value="P-loop_NTPase"/>
</dbReference>
<dbReference type="SUPFAM" id="SSF52540">
    <property type="entry name" value="P-loop containing nucleoside triphosphate hydrolases"/>
    <property type="match status" value="1"/>
</dbReference>
<organism evidence="1 2">
    <name type="scientific">Adineta steineri</name>
    <dbReference type="NCBI Taxonomy" id="433720"/>
    <lineage>
        <taxon>Eukaryota</taxon>
        <taxon>Metazoa</taxon>
        <taxon>Spiralia</taxon>
        <taxon>Gnathifera</taxon>
        <taxon>Rotifera</taxon>
        <taxon>Eurotatoria</taxon>
        <taxon>Bdelloidea</taxon>
        <taxon>Adinetida</taxon>
        <taxon>Adinetidae</taxon>
        <taxon>Adineta</taxon>
    </lineage>
</organism>
<evidence type="ECO:0000313" key="1">
    <source>
        <dbReference type="EMBL" id="CAF4253970.1"/>
    </source>
</evidence>
<dbReference type="Gene3D" id="3.40.50.300">
    <property type="entry name" value="P-loop containing nucleotide triphosphate hydrolases"/>
    <property type="match status" value="1"/>
</dbReference>
<reference evidence="1" key="1">
    <citation type="submission" date="2021-02" db="EMBL/GenBank/DDBJ databases">
        <authorList>
            <person name="Nowell W R."/>
        </authorList>
    </citation>
    <scope>NUCLEOTIDE SEQUENCE</scope>
</reference>